<evidence type="ECO:0000313" key="1">
    <source>
        <dbReference type="EMBL" id="MBO0348600.1"/>
    </source>
</evidence>
<dbReference type="InterPro" id="IPR025458">
    <property type="entry name" value="DUF4278"/>
</dbReference>
<name>A0ABS3FNA7_9CYAN</name>
<sequence>MKLTYRGIGYDSEPQSFNLMEGEIGGKYRGNDWQVRYPRHIPVPATLPELTYRGAHYNSGEGVTTPVPQVTPKPQQVRTLMDAQPANKVMEEVAKLHRNNICRSLERRMQAARMRGNEDLMEQLQQESQQLTCYPY</sequence>
<reference evidence="1 2" key="1">
    <citation type="submission" date="2021-03" db="EMBL/GenBank/DDBJ databases">
        <title>Metabolic Capacity of the Antarctic Cyanobacterium Phormidium pseudopriestleyi that Sustains Oxygenic Photosynthesis in the Presence of Hydrogen Sulfide.</title>
        <authorList>
            <person name="Lumian J.E."/>
            <person name="Jungblut A.D."/>
            <person name="Dillon M.L."/>
            <person name="Hawes I."/>
            <person name="Doran P.T."/>
            <person name="Mackey T.J."/>
            <person name="Dick G.J."/>
            <person name="Grettenberger C.L."/>
            <person name="Sumner D.Y."/>
        </authorList>
    </citation>
    <scope>NUCLEOTIDE SEQUENCE [LARGE SCALE GENOMIC DNA]</scope>
    <source>
        <strain evidence="1 2">FRX01</strain>
    </source>
</reference>
<dbReference type="Pfam" id="PF14105">
    <property type="entry name" value="DUF4278"/>
    <property type="match status" value="1"/>
</dbReference>
<dbReference type="Proteomes" id="UP000664844">
    <property type="component" value="Unassembled WGS sequence"/>
</dbReference>
<keyword evidence="2" id="KW-1185">Reference proteome</keyword>
<accession>A0ABS3FNA7</accession>
<protein>
    <submittedName>
        <fullName evidence="1">DUF4278 domain-containing protein</fullName>
    </submittedName>
</protein>
<evidence type="ECO:0000313" key="2">
    <source>
        <dbReference type="Proteomes" id="UP000664844"/>
    </source>
</evidence>
<organism evidence="1 2">
    <name type="scientific">Phormidium pseudopriestleyi FRX01</name>
    <dbReference type="NCBI Taxonomy" id="1759528"/>
    <lineage>
        <taxon>Bacteria</taxon>
        <taxon>Bacillati</taxon>
        <taxon>Cyanobacteriota</taxon>
        <taxon>Cyanophyceae</taxon>
        <taxon>Oscillatoriophycideae</taxon>
        <taxon>Oscillatoriales</taxon>
        <taxon>Oscillatoriaceae</taxon>
        <taxon>Phormidium</taxon>
    </lineage>
</organism>
<comment type="caution">
    <text evidence="1">The sequence shown here is derived from an EMBL/GenBank/DDBJ whole genome shotgun (WGS) entry which is preliminary data.</text>
</comment>
<proteinExistence type="predicted"/>
<gene>
    <name evidence="1" type="ORF">J0895_05680</name>
</gene>
<dbReference type="RefSeq" id="WP_207087145.1">
    <property type="nucleotide sequence ID" value="NZ_JAFLQW010000152.1"/>
</dbReference>
<dbReference type="EMBL" id="JAFLQW010000152">
    <property type="protein sequence ID" value="MBO0348600.1"/>
    <property type="molecule type" value="Genomic_DNA"/>
</dbReference>